<protein>
    <submittedName>
        <fullName evidence="2">Uncharacterized protein</fullName>
    </submittedName>
</protein>
<organism evidence="2 3">
    <name type="scientific">Streptosporangium subroseum</name>
    <dbReference type="NCBI Taxonomy" id="106412"/>
    <lineage>
        <taxon>Bacteria</taxon>
        <taxon>Bacillati</taxon>
        <taxon>Actinomycetota</taxon>
        <taxon>Actinomycetes</taxon>
        <taxon>Streptosporangiales</taxon>
        <taxon>Streptosporangiaceae</taxon>
        <taxon>Streptosporangium</taxon>
    </lineage>
</organism>
<dbReference type="EMBL" id="FZOD01000106">
    <property type="protein sequence ID" value="SNT63881.1"/>
    <property type="molecule type" value="Genomic_DNA"/>
</dbReference>
<sequence length="77" mass="8117">MGRDGSITMPGYRSVAAKATGDSGPGRRRHPAERRDHGQRARARTGDDPAQAAGTRTKGTAIAAAGRLAYLCRSTHE</sequence>
<feature type="compositionally biased region" description="Basic and acidic residues" evidence="1">
    <location>
        <begin position="33"/>
        <end position="47"/>
    </location>
</feature>
<name>A0A239PA16_9ACTN</name>
<dbReference type="Proteomes" id="UP000198282">
    <property type="component" value="Unassembled WGS sequence"/>
</dbReference>
<accession>A0A239PA16</accession>
<reference evidence="2 3" key="1">
    <citation type="submission" date="2017-06" db="EMBL/GenBank/DDBJ databases">
        <authorList>
            <person name="Kim H.J."/>
            <person name="Triplett B.A."/>
        </authorList>
    </citation>
    <scope>NUCLEOTIDE SEQUENCE [LARGE SCALE GENOMIC DNA]</scope>
    <source>
        <strain evidence="2 3">CGMCC 4.2132</strain>
    </source>
</reference>
<dbReference type="AlphaFoldDB" id="A0A239PA16"/>
<evidence type="ECO:0000313" key="2">
    <source>
        <dbReference type="EMBL" id="SNT63881.1"/>
    </source>
</evidence>
<evidence type="ECO:0000256" key="1">
    <source>
        <dbReference type="SAM" id="MobiDB-lite"/>
    </source>
</evidence>
<keyword evidence="3" id="KW-1185">Reference proteome</keyword>
<evidence type="ECO:0000313" key="3">
    <source>
        <dbReference type="Proteomes" id="UP000198282"/>
    </source>
</evidence>
<gene>
    <name evidence="2" type="ORF">SAMN05216276_110618</name>
</gene>
<feature type="region of interest" description="Disordered" evidence="1">
    <location>
        <begin position="1"/>
        <end position="60"/>
    </location>
</feature>
<proteinExistence type="predicted"/>